<keyword evidence="1" id="KW-0812">Transmembrane</keyword>
<sequence length="165" mass="17204">MKPDLVGSQTALRNRIHAVLLTISLLLLLLADVLAFNQLATQSATDAILQVIVFAVGGAGFFEFLRRTLCSTTTRGRWSGIIPGAMSAAALIAWRTNAPLGWLVIITIASAAFLAVIAFRSLGGSGSAESSESTQIIGLLCLAQTIVLLYVAALATIDGSSVLFA</sequence>
<evidence type="ECO:0000313" key="2">
    <source>
        <dbReference type="EMBL" id="CAB4918852.1"/>
    </source>
</evidence>
<dbReference type="AlphaFoldDB" id="A0A6J7HH61"/>
<keyword evidence="1" id="KW-1133">Transmembrane helix</keyword>
<reference evidence="2" key="1">
    <citation type="submission" date="2020-05" db="EMBL/GenBank/DDBJ databases">
        <authorList>
            <person name="Chiriac C."/>
            <person name="Salcher M."/>
            <person name="Ghai R."/>
            <person name="Kavagutti S V."/>
        </authorList>
    </citation>
    <scope>NUCLEOTIDE SEQUENCE</scope>
</reference>
<proteinExistence type="predicted"/>
<keyword evidence="1" id="KW-0472">Membrane</keyword>
<organism evidence="2">
    <name type="scientific">freshwater metagenome</name>
    <dbReference type="NCBI Taxonomy" id="449393"/>
    <lineage>
        <taxon>unclassified sequences</taxon>
        <taxon>metagenomes</taxon>
        <taxon>ecological metagenomes</taxon>
    </lineage>
</organism>
<feature type="transmembrane region" description="Helical" evidence="1">
    <location>
        <begin position="77"/>
        <end position="94"/>
    </location>
</feature>
<accession>A0A6J7HH61</accession>
<protein>
    <submittedName>
        <fullName evidence="2">Unannotated protein</fullName>
    </submittedName>
</protein>
<evidence type="ECO:0000256" key="1">
    <source>
        <dbReference type="SAM" id="Phobius"/>
    </source>
</evidence>
<gene>
    <name evidence="2" type="ORF">UFOPK3708_00133</name>
</gene>
<feature type="transmembrane region" description="Helical" evidence="1">
    <location>
        <begin position="100"/>
        <end position="122"/>
    </location>
</feature>
<dbReference type="EMBL" id="CAFBNA010000004">
    <property type="protein sequence ID" value="CAB4918852.1"/>
    <property type="molecule type" value="Genomic_DNA"/>
</dbReference>
<name>A0A6J7HH61_9ZZZZ</name>
<feature type="transmembrane region" description="Helical" evidence="1">
    <location>
        <begin position="47"/>
        <end position="65"/>
    </location>
</feature>
<feature type="transmembrane region" description="Helical" evidence="1">
    <location>
        <begin position="134"/>
        <end position="157"/>
    </location>
</feature>